<feature type="region of interest" description="Disordered" evidence="1">
    <location>
        <begin position="78"/>
        <end position="181"/>
    </location>
</feature>
<name>A0A9R1Q500_TRITD</name>
<protein>
    <submittedName>
        <fullName evidence="2">Uncharacterized protein</fullName>
    </submittedName>
</protein>
<keyword evidence="3" id="KW-1185">Reference proteome</keyword>
<sequence>MHSSQPPAVSDSADAAASARAPPPAPPLLPDRAATSLPIPARYHPLLLFCPRTHSLGSCCSSRLRRGRRARGVAWWPARGAPSREPRPPGPRPRLLRPRWAGSTTSTSRASASSAPCPPPSPPSTCCRTSASRPTRSPARSPPSAAWRPSATPTSTTTPSPPSPRTSSTASTASRRSASTTTRSCQSISVVLLLPLPRPLLPLYSSSTSVVLPFHITSQVVVCRHCTSISSPCMVKVTRPWREKLLPIADGADRHREGRKHIRSPMYARGLYASVAVNRRFCKNMTCRLNVYDMCFDTVYVVLMCLLPIFREE</sequence>
<organism evidence="2 3">
    <name type="scientific">Triticum turgidum subsp. durum</name>
    <name type="common">Durum wheat</name>
    <name type="synonym">Triticum durum</name>
    <dbReference type="NCBI Taxonomy" id="4567"/>
    <lineage>
        <taxon>Eukaryota</taxon>
        <taxon>Viridiplantae</taxon>
        <taxon>Streptophyta</taxon>
        <taxon>Embryophyta</taxon>
        <taxon>Tracheophyta</taxon>
        <taxon>Spermatophyta</taxon>
        <taxon>Magnoliopsida</taxon>
        <taxon>Liliopsida</taxon>
        <taxon>Poales</taxon>
        <taxon>Poaceae</taxon>
        <taxon>BOP clade</taxon>
        <taxon>Pooideae</taxon>
        <taxon>Triticodae</taxon>
        <taxon>Triticeae</taxon>
        <taxon>Triticinae</taxon>
        <taxon>Triticum</taxon>
    </lineage>
</organism>
<dbReference type="Proteomes" id="UP000324705">
    <property type="component" value="Chromosome 2B"/>
</dbReference>
<dbReference type="AlphaFoldDB" id="A0A9R1Q500"/>
<feature type="compositionally biased region" description="Low complexity" evidence="1">
    <location>
        <begin position="1"/>
        <end position="20"/>
    </location>
</feature>
<proteinExistence type="predicted"/>
<feature type="compositionally biased region" description="Low complexity" evidence="1">
    <location>
        <begin position="124"/>
        <end position="158"/>
    </location>
</feature>
<evidence type="ECO:0000313" key="3">
    <source>
        <dbReference type="Proteomes" id="UP000324705"/>
    </source>
</evidence>
<feature type="region of interest" description="Disordered" evidence="1">
    <location>
        <begin position="1"/>
        <end position="33"/>
    </location>
</feature>
<accession>A0A9R1Q500</accession>
<dbReference type="Gramene" id="TRITD2Bv1G251990.2">
    <property type="protein sequence ID" value="TRITD2Bv1G251990.2"/>
    <property type="gene ID" value="TRITD2Bv1G251990"/>
</dbReference>
<evidence type="ECO:0000313" key="2">
    <source>
        <dbReference type="EMBL" id="VAH54115.1"/>
    </source>
</evidence>
<feature type="compositionally biased region" description="Low complexity" evidence="1">
    <location>
        <begin position="165"/>
        <end position="181"/>
    </location>
</feature>
<reference evidence="2 3" key="1">
    <citation type="submission" date="2017-09" db="EMBL/GenBank/DDBJ databases">
        <authorList>
            <consortium name="International Durum Wheat Genome Sequencing Consortium (IDWGSC)"/>
            <person name="Milanesi L."/>
        </authorList>
    </citation>
    <scope>NUCLEOTIDE SEQUENCE [LARGE SCALE GENOMIC DNA]</scope>
    <source>
        <strain evidence="3">cv. Svevo</strain>
    </source>
</reference>
<feature type="compositionally biased region" description="Low complexity" evidence="1">
    <location>
        <begin position="103"/>
        <end position="115"/>
    </location>
</feature>
<gene>
    <name evidence="2" type="ORF">TRITD_2Bv1G251990</name>
</gene>
<dbReference type="OMA" id="RSPMYAR"/>
<evidence type="ECO:0000256" key="1">
    <source>
        <dbReference type="SAM" id="MobiDB-lite"/>
    </source>
</evidence>
<dbReference type="EMBL" id="LT934114">
    <property type="protein sequence ID" value="VAH54115.1"/>
    <property type="molecule type" value="Genomic_DNA"/>
</dbReference>